<sequence length="216" mass="24221">MVTYHWGVDSSQAITGELYNSVLNNYGKPEFWGRYLTRVEGMAEGLTREEINLLHNSGTKLLPIYNDFRRAVGESHAKVVAMNAAYHAKRLGIRKGTPVFAAIGSSIDVDSAWIKGYVDYLFNTDYKPGFYHDPTEGEFVEAYCEAASQDRRVANQAVLWSAKPELGVTKAKDAPKFEPITPDCDANVWAWQYGRNANDLPINTNLADSRLFTMLD</sequence>
<accession>A0A431UP95</accession>
<dbReference type="SUPFAM" id="SSF51445">
    <property type="entry name" value="(Trans)glycosidases"/>
    <property type="match status" value="1"/>
</dbReference>
<evidence type="ECO:0000259" key="1">
    <source>
        <dbReference type="Pfam" id="PF08924"/>
    </source>
</evidence>
<keyword evidence="3" id="KW-1185">Reference proteome</keyword>
<proteinExistence type="predicted"/>
<name>A0A431UP95_9BACI</name>
<dbReference type="AlphaFoldDB" id="A0A431UP95"/>
<dbReference type="Pfam" id="PF08924">
    <property type="entry name" value="Rv2525c_GlyHyd-like"/>
    <property type="match status" value="1"/>
</dbReference>
<feature type="domain" description="Rv2525c-like glycoside hydrolase-like" evidence="1">
    <location>
        <begin position="31"/>
        <end position="166"/>
    </location>
</feature>
<dbReference type="InterPro" id="IPR017853">
    <property type="entry name" value="GH"/>
</dbReference>
<gene>
    <name evidence="2" type="ORF">EKG35_12550</name>
</gene>
<dbReference type="Proteomes" id="UP000276349">
    <property type="component" value="Unassembled WGS sequence"/>
</dbReference>
<dbReference type="RefSeq" id="WP_126294812.1">
    <property type="nucleotide sequence ID" value="NZ_CP155468.1"/>
</dbReference>
<dbReference type="InterPro" id="IPR015020">
    <property type="entry name" value="Rv2525c-like_Glyco_Hydro-like"/>
</dbReference>
<reference evidence="2 3" key="1">
    <citation type="submission" date="2018-12" db="EMBL/GenBank/DDBJ databases">
        <authorList>
            <person name="Yu L."/>
        </authorList>
    </citation>
    <scope>NUCLEOTIDE SEQUENCE [LARGE SCALE GENOMIC DNA]</scope>
    <source>
        <strain evidence="2 3">S5H2222</strain>
    </source>
</reference>
<dbReference type="OrthoDB" id="2080590at2"/>
<dbReference type="Gene3D" id="3.20.20.80">
    <property type="entry name" value="Glycosidases"/>
    <property type="match status" value="1"/>
</dbReference>
<evidence type="ECO:0000313" key="3">
    <source>
        <dbReference type="Proteomes" id="UP000276349"/>
    </source>
</evidence>
<organism evidence="2 3">
    <name type="scientific">Lysinibacillus telephonicus</name>
    <dbReference type="NCBI Taxonomy" id="1714840"/>
    <lineage>
        <taxon>Bacteria</taxon>
        <taxon>Bacillati</taxon>
        <taxon>Bacillota</taxon>
        <taxon>Bacilli</taxon>
        <taxon>Bacillales</taxon>
        <taxon>Bacillaceae</taxon>
        <taxon>Lysinibacillus</taxon>
    </lineage>
</organism>
<protein>
    <submittedName>
        <fullName evidence="2">DUF1906 domain-containing protein</fullName>
    </submittedName>
</protein>
<dbReference type="EMBL" id="RXNR01000035">
    <property type="protein sequence ID" value="RTQ91903.1"/>
    <property type="molecule type" value="Genomic_DNA"/>
</dbReference>
<comment type="caution">
    <text evidence="2">The sequence shown here is derived from an EMBL/GenBank/DDBJ whole genome shotgun (WGS) entry which is preliminary data.</text>
</comment>
<evidence type="ECO:0000313" key="2">
    <source>
        <dbReference type="EMBL" id="RTQ91903.1"/>
    </source>
</evidence>